<dbReference type="InterPro" id="IPR006108">
    <property type="entry name" value="3HC_DH_C"/>
</dbReference>
<dbReference type="InterPro" id="IPR013328">
    <property type="entry name" value="6PGD_dom2"/>
</dbReference>
<dbReference type="STRING" id="69279.BG36_04965"/>
<dbReference type="GO" id="GO:0016616">
    <property type="term" value="F:oxidoreductase activity, acting on the CH-OH group of donors, NAD or NADP as acceptor"/>
    <property type="evidence" value="ECO:0007669"/>
    <property type="project" value="InterPro"/>
</dbReference>
<evidence type="ECO:0000259" key="2">
    <source>
        <dbReference type="Pfam" id="PF00725"/>
    </source>
</evidence>
<dbReference type="EMBL" id="JENY01000015">
    <property type="protein sequence ID" value="EXL06853.1"/>
    <property type="molecule type" value="Genomic_DNA"/>
</dbReference>
<dbReference type="GO" id="GO:0006631">
    <property type="term" value="P:fatty acid metabolic process"/>
    <property type="evidence" value="ECO:0007669"/>
    <property type="project" value="InterPro"/>
</dbReference>
<proteinExistence type="inferred from homology"/>
<evidence type="ECO:0000313" key="4">
    <source>
        <dbReference type="EMBL" id="TDR35994.1"/>
    </source>
</evidence>
<dbReference type="PATRIC" id="fig|69279.3.peg.2380"/>
<organism evidence="3 5">
    <name type="scientific">Aquamicrobium defluvii</name>
    <dbReference type="NCBI Taxonomy" id="69279"/>
    <lineage>
        <taxon>Bacteria</taxon>
        <taxon>Pseudomonadati</taxon>
        <taxon>Pseudomonadota</taxon>
        <taxon>Alphaproteobacteria</taxon>
        <taxon>Hyphomicrobiales</taxon>
        <taxon>Phyllobacteriaceae</taxon>
        <taxon>Aquamicrobium</taxon>
    </lineage>
</organism>
<sequence>MQDLSAAALKRGRAVIESSLAGQVKKRALADAGTEAVTELARAIGKSPHASSDGDGFVVNRLLVPFINEAINCAHEGVATPQDIDSMMMPASITRWGHWHRAASSGWTWC</sequence>
<dbReference type="AlphaFoldDB" id="A0A011ULS6"/>
<evidence type="ECO:0000313" key="3">
    <source>
        <dbReference type="EMBL" id="EXL06853.1"/>
    </source>
</evidence>
<dbReference type="HOGENOM" id="CLU_2165720_0_0_5"/>
<dbReference type="PROSITE" id="PS00067">
    <property type="entry name" value="3HCDH"/>
    <property type="match status" value="1"/>
</dbReference>
<comment type="caution">
    <text evidence="3">The sequence shown here is derived from an EMBL/GenBank/DDBJ whole genome shotgun (WGS) entry which is preliminary data.</text>
</comment>
<gene>
    <name evidence="3" type="ORF">BG36_04965</name>
    <name evidence="4" type="ORF">DES43_107162</name>
</gene>
<reference evidence="4 6" key="2">
    <citation type="submission" date="2019-03" db="EMBL/GenBank/DDBJ databases">
        <title>Genomic Encyclopedia of Type Strains, Phase IV (KMG-IV): sequencing the most valuable type-strain genomes for metagenomic binning, comparative biology and taxonomic classification.</title>
        <authorList>
            <person name="Goeker M."/>
        </authorList>
    </citation>
    <scope>NUCLEOTIDE SEQUENCE [LARGE SCALE GENOMIC DNA]</scope>
    <source>
        <strain evidence="4 6">DSM 11603</strain>
    </source>
</reference>
<protein>
    <submittedName>
        <fullName evidence="4">3-hydroxyacyl-CoA dehydrogenase-like protein</fullName>
    </submittedName>
</protein>
<dbReference type="eggNOG" id="COG1250">
    <property type="taxonomic scope" value="Bacteria"/>
</dbReference>
<dbReference type="Proteomes" id="UP000294958">
    <property type="component" value="Unassembled WGS sequence"/>
</dbReference>
<evidence type="ECO:0000256" key="1">
    <source>
        <dbReference type="ARBA" id="ARBA00009463"/>
    </source>
</evidence>
<dbReference type="Proteomes" id="UP000019849">
    <property type="component" value="Unassembled WGS sequence"/>
</dbReference>
<dbReference type="Gene3D" id="1.10.1040.10">
    <property type="entry name" value="N-(1-d-carboxylethyl)-l-norvaline Dehydrogenase, domain 2"/>
    <property type="match status" value="1"/>
</dbReference>
<dbReference type="InterPro" id="IPR006180">
    <property type="entry name" value="3-OHacyl-CoA_DH_CS"/>
</dbReference>
<name>A0A011ULS6_9HYPH</name>
<reference evidence="3 5" key="1">
    <citation type="submission" date="2014-02" db="EMBL/GenBank/DDBJ databases">
        <title>Aquamicrobium defluvii Genome sequencing.</title>
        <authorList>
            <person name="Wang X."/>
        </authorList>
    </citation>
    <scope>NUCLEOTIDE SEQUENCE [LARGE SCALE GENOMIC DNA]</scope>
    <source>
        <strain evidence="3 5">W13Z1</strain>
    </source>
</reference>
<comment type="similarity">
    <text evidence="1">Belongs to the 3-hydroxyacyl-CoA dehydrogenase family.</text>
</comment>
<dbReference type="PANTHER" id="PTHR48075:SF5">
    <property type="entry name" value="3-HYDROXYBUTYRYL-COA DEHYDROGENASE"/>
    <property type="match status" value="1"/>
</dbReference>
<dbReference type="EMBL" id="SNZF01000007">
    <property type="protein sequence ID" value="TDR35994.1"/>
    <property type="molecule type" value="Genomic_DNA"/>
</dbReference>
<accession>A0A011ULS6</accession>
<dbReference type="PANTHER" id="PTHR48075">
    <property type="entry name" value="3-HYDROXYACYL-COA DEHYDROGENASE FAMILY PROTEIN"/>
    <property type="match status" value="1"/>
</dbReference>
<keyword evidence="6" id="KW-1185">Reference proteome</keyword>
<dbReference type="InterPro" id="IPR008927">
    <property type="entry name" value="6-PGluconate_DH-like_C_sf"/>
</dbReference>
<feature type="domain" description="3-hydroxyacyl-CoA dehydrogenase C-terminal" evidence="2">
    <location>
        <begin position="56"/>
        <end position="97"/>
    </location>
</feature>
<evidence type="ECO:0000313" key="6">
    <source>
        <dbReference type="Proteomes" id="UP000294958"/>
    </source>
</evidence>
<dbReference type="Pfam" id="PF00725">
    <property type="entry name" value="3HCDH"/>
    <property type="match status" value="1"/>
</dbReference>
<evidence type="ECO:0000313" key="5">
    <source>
        <dbReference type="Proteomes" id="UP000019849"/>
    </source>
</evidence>
<dbReference type="SUPFAM" id="SSF48179">
    <property type="entry name" value="6-phosphogluconate dehydrogenase C-terminal domain-like"/>
    <property type="match status" value="1"/>
</dbReference>